<dbReference type="Proteomes" id="UP000693946">
    <property type="component" value="Linkage Group LG7"/>
</dbReference>
<feature type="region of interest" description="Disordered" evidence="1">
    <location>
        <begin position="1"/>
        <end position="20"/>
    </location>
</feature>
<accession>A0AAV6Q4Y9</accession>
<feature type="region of interest" description="Disordered" evidence="1">
    <location>
        <begin position="92"/>
        <end position="132"/>
    </location>
</feature>
<dbReference type="AlphaFoldDB" id="A0AAV6Q4Y9"/>
<dbReference type="EMBL" id="JAGKHQ010000019">
    <property type="protein sequence ID" value="KAG7482983.1"/>
    <property type="molecule type" value="Genomic_DNA"/>
</dbReference>
<evidence type="ECO:0000256" key="1">
    <source>
        <dbReference type="SAM" id="MobiDB-lite"/>
    </source>
</evidence>
<organism evidence="2 3">
    <name type="scientific">Solea senegalensis</name>
    <name type="common">Senegalese sole</name>
    <dbReference type="NCBI Taxonomy" id="28829"/>
    <lineage>
        <taxon>Eukaryota</taxon>
        <taxon>Metazoa</taxon>
        <taxon>Chordata</taxon>
        <taxon>Craniata</taxon>
        <taxon>Vertebrata</taxon>
        <taxon>Euteleostomi</taxon>
        <taxon>Actinopterygii</taxon>
        <taxon>Neopterygii</taxon>
        <taxon>Teleostei</taxon>
        <taxon>Neoteleostei</taxon>
        <taxon>Acanthomorphata</taxon>
        <taxon>Carangaria</taxon>
        <taxon>Pleuronectiformes</taxon>
        <taxon>Pleuronectoidei</taxon>
        <taxon>Soleidae</taxon>
        <taxon>Solea</taxon>
    </lineage>
</organism>
<proteinExistence type="predicted"/>
<name>A0AAV6Q4Y9_SOLSE</name>
<gene>
    <name evidence="2" type="ORF">JOB18_035739</name>
</gene>
<evidence type="ECO:0000313" key="3">
    <source>
        <dbReference type="Proteomes" id="UP000693946"/>
    </source>
</evidence>
<comment type="caution">
    <text evidence="2">The sequence shown here is derived from an EMBL/GenBank/DDBJ whole genome shotgun (WGS) entry which is preliminary data.</text>
</comment>
<reference evidence="2 3" key="1">
    <citation type="journal article" date="2021" name="Sci. Rep.">
        <title>Chromosome anchoring in Senegalese sole (Solea senegalensis) reveals sex-associated markers and genome rearrangements in flatfish.</title>
        <authorList>
            <person name="Guerrero-Cozar I."/>
            <person name="Gomez-Garrido J."/>
            <person name="Berbel C."/>
            <person name="Martinez-Blanch J.F."/>
            <person name="Alioto T."/>
            <person name="Claros M.G."/>
            <person name="Gagnaire P.A."/>
            <person name="Manchado M."/>
        </authorList>
    </citation>
    <scope>NUCLEOTIDE SEQUENCE [LARGE SCALE GENOMIC DNA]</scope>
    <source>
        <strain evidence="2">Sse05_10M</strain>
    </source>
</reference>
<evidence type="ECO:0000313" key="2">
    <source>
        <dbReference type="EMBL" id="KAG7482983.1"/>
    </source>
</evidence>
<sequence length="169" mass="18817">MIPARTLRGTPVASPTIHSTTAGENPCTLATCPPRGEVFYFIKCHSTFLSSNLLEKYLLHKSFTFHKDSCIPPWTDASSVSRVSPVTCRRRHHQSANEETMKPQPDLISCEQPDTLGHAGQDRTGQDSHSGLLDLDVDSRWIRAQRESTNTNTPNTTSPPLFNVHDFCL</sequence>
<protein>
    <submittedName>
        <fullName evidence="2">Uncharacterized protein</fullName>
    </submittedName>
</protein>
<keyword evidence="3" id="KW-1185">Reference proteome</keyword>